<feature type="transmembrane region" description="Helical" evidence="8">
    <location>
        <begin position="113"/>
        <end position="133"/>
    </location>
</feature>
<keyword evidence="6 8" id="KW-1133">Transmembrane helix</keyword>
<gene>
    <name evidence="9" type="ORF">E2636_18530</name>
</gene>
<sequence>MGGIVIIIFLCVSVLGAEKTAREIYPSYELTKRINDGDFVQRIEGLMATLWMITLYIKMALYFFASVLGIAQILNLKDYRPLTLPLGWIAVVLSLVVYPSVSYQQEWDDTTGTSFSLSIGLFLPLLLVVVYVIRKKQ</sequence>
<geneLocation type="plasmid" evidence="9">
    <name>unnamed</name>
</geneLocation>
<keyword evidence="7 8" id="KW-0472">Membrane</keyword>
<dbReference type="OrthoDB" id="2078716at2"/>
<keyword evidence="4" id="KW-0309">Germination</keyword>
<evidence type="ECO:0000313" key="10">
    <source>
        <dbReference type="Proteomes" id="UP000294292"/>
    </source>
</evidence>
<organism evidence="9 10">
    <name type="scientific">Paenisporosarcina antarctica</name>
    <dbReference type="NCBI Taxonomy" id="417367"/>
    <lineage>
        <taxon>Bacteria</taxon>
        <taxon>Bacillati</taxon>
        <taxon>Bacillota</taxon>
        <taxon>Bacilli</taxon>
        <taxon>Bacillales</taxon>
        <taxon>Caryophanaceae</taxon>
        <taxon>Paenisporosarcina</taxon>
    </lineage>
</organism>
<dbReference type="PANTHER" id="PTHR34975:SF2">
    <property type="entry name" value="SPORE GERMINATION PROTEIN A2"/>
    <property type="match status" value="1"/>
</dbReference>
<dbReference type="KEGG" id="panc:E2636_18530"/>
<evidence type="ECO:0000256" key="3">
    <source>
        <dbReference type="ARBA" id="ARBA00022448"/>
    </source>
</evidence>
<dbReference type="InterPro" id="IPR004761">
    <property type="entry name" value="Spore_GerAB"/>
</dbReference>
<evidence type="ECO:0000256" key="7">
    <source>
        <dbReference type="ARBA" id="ARBA00023136"/>
    </source>
</evidence>
<protein>
    <submittedName>
        <fullName evidence="9">Uncharacterized protein</fullName>
    </submittedName>
</protein>
<feature type="transmembrane region" description="Helical" evidence="8">
    <location>
        <begin position="82"/>
        <end position="101"/>
    </location>
</feature>
<evidence type="ECO:0000313" key="9">
    <source>
        <dbReference type="EMBL" id="QBP43157.1"/>
    </source>
</evidence>
<keyword evidence="10" id="KW-1185">Reference proteome</keyword>
<evidence type="ECO:0000256" key="5">
    <source>
        <dbReference type="ARBA" id="ARBA00022692"/>
    </source>
</evidence>
<name>A0A4P7A2R3_9BACL</name>
<comment type="similarity">
    <text evidence="2">Belongs to the amino acid-polyamine-organocation (APC) superfamily. Spore germination protein (SGP) (TC 2.A.3.9) family.</text>
</comment>
<evidence type="ECO:0000256" key="1">
    <source>
        <dbReference type="ARBA" id="ARBA00004141"/>
    </source>
</evidence>
<proteinExistence type="inferred from homology"/>
<evidence type="ECO:0000256" key="8">
    <source>
        <dbReference type="SAM" id="Phobius"/>
    </source>
</evidence>
<dbReference type="AlphaFoldDB" id="A0A4P7A2R3"/>
<dbReference type="EMBL" id="CP038016">
    <property type="protein sequence ID" value="QBP43157.1"/>
    <property type="molecule type" value="Genomic_DNA"/>
</dbReference>
<comment type="subcellular location">
    <subcellularLocation>
        <location evidence="1">Membrane</location>
        <topology evidence="1">Multi-pass membrane protein</topology>
    </subcellularLocation>
</comment>
<dbReference type="GO" id="GO:0009847">
    <property type="term" value="P:spore germination"/>
    <property type="evidence" value="ECO:0007669"/>
    <property type="project" value="InterPro"/>
</dbReference>
<dbReference type="Pfam" id="PF03845">
    <property type="entry name" value="Spore_permease"/>
    <property type="match status" value="1"/>
</dbReference>
<dbReference type="PANTHER" id="PTHR34975">
    <property type="entry name" value="SPORE GERMINATION PROTEIN A2"/>
    <property type="match status" value="1"/>
</dbReference>
<evidence type="ECO:0000256" key="4">
    <source>
        <dbReference type="ARBA" id="ARBA00022544"/>
    </source>
</evidence>
<reference evidence="9 10" key="1">
    <citation type="submission" date="2019-03" db="EMBL/GenBank/DDBJ databases">
        <title>Complete genome sequence of Paenisporosarcina antarctica CGMCC 1.6503T.</title>
        <authorList>
            <person name="Rong J.-C."/>
            <person name="Chi N.-Y."/>
            <person name="Zhang Q.-F."/>
        </authorList>
    </citation>
    <scope>NUCLEOTIDE SEQUENCE [LARGE SCALE GENOMIC DNA]</scope>
    <source>
        <strain evidence="9 10">CGMCC 1.6503</strain>
        <plasmid evidence="9 10">unnamed</plasmid>
    </source>
</reference>
<evidence type="ECO:0000256" key="6">
    <source>
        <dbReference type="ARBA" id="ARBA00022989"/>
    </source>
</evidence>
<keyword evidence="3" id="KW-0813">Transport</keyword>
<feature type="transmembrane region" description="Helical" evidence="8">
    <location>
        <begin position="48"/>
        <end position="70"/>
    </location>
</feature>
<dbReference type="GO" id="GO:0016020">
    <property type="term" value="C:membrane"/>
    <property type="evidence" value="ECO:0007669"/>
    <property type="project" value="UniProtKB-SubCell"/>
</dbReference>
<keyword evidence="5 8" id="KW-0812">Transmembrane</keyword>
<keyword evidence="9" id="KW-0614">Plasmid</keyword>
<accession>A0A4P7A2R3</accession>
<evidence type="ECO:0000256" key="2">
    <source>
        <dbReference type="ARBA" id="ARBA00007998"/>
    </source>
</evidence>
<dbReference type="Proteomes" id="UP000294292">
    <property type="component" value="Plasmid unnamed"/>
</dbReference>